<reference evidence="1 2" key="1">
    <citation type="submission" date="2016-10" db="EMBL/GenBank/DDBJ databases">
        <authorList>
            <person name="Varghese N."/>
            <person name="Submissions S."/>
        </authorList>
    </citation>
    <scope>NUCLEOTIDE SEQUENCE [LARGE SCALE GENOMIC DNA]</scope>
    <source>
        <strain evidence="1 2">MAR_2009_60</strain>
    </source>
</reference>
<dbReference type="Proteomes" id="UP000199574">
    <property type="component" value="Chromosome I"/>
</dbReference>
<dbReference type="EMBL" id="LT629754">
    <property type="protein sequence ID" value="SDT16428.1"/>
    <property type="molecule type" value="Genomic_DNA"/>
</dbReference>
<evidence type="ECO:0000313" key="1">
    <source>
        <dbReference type="EMBL" id="SDT16428.1"/>
    </source>
</evidence>
<proteinExistence type="predicted"/>
<keyword evidence="2" id="KW-1185">Reference proteome</keyword>
<gene>
    <name evidence="1" type="ORF">SAMN05192545_2916</name>
</gene>
<evidence type="ECO:0000313" key="2">
    <source>
        <dbReference type="Proteomes" id="UP000199574"/>
    </source>
</evidence>
<sequence>MIAFQEKNDGWQIDLTAYGMTFNEFSDYFTKLSQKNYSFPISLELDDDLSEKLGLVDIENVTDYKIRIEGYLIVDNTFYETYMLINEEEGGKVELSFFYGDEILSVFNKYLHQLPFPIIDASDIGLNAFSQLQLSREWPQATHNFPKVYRPQLKESENYNDFLGWVNNRAGNAFKSNSLDNTADGFVARNYNVVCPMPYLLEILRVGFATEGKQLRGEFVEDAAIRKTVIIPQKFFEYYSDPNQRYYWQFSKTSLEHFIDGEIRRIHELTRYPTKNGTYTLEIKLNIPKNVFTYFNMTVTHGTETVLDIIVKNDAVILDRTLEFNVVNDDFSAITVGLQTSDTQRSIEDYNSFKFDYTEGKLNEFPEVYSLADIMPDMLFRTFYNAVKEFYNLDATFVQNAVYLNYLDNSMQKLVYDDHTEYQIKKPTRKLGVNNLFKLTYPDESQILINKNGVTYNEDEYSDSETTVIDFSILPVNVVQNEDVLTGVHPENENELLIGIYDGLQNSEALLLKSYAGRDHSIESIYENHHKHFIRYRANAEVVKEKFTMSVHEPFNLKKGSFKYNKKHLIKTLVKRRIGKNLWQVEAEMESF</sequence>
<accession>A0ABY0UTS1</accession>
<name>A0ABY0UTS1_9FLAO</name>
<protein>
    <submittedName>
        <fullName evidence="1">Uncharacterized protein</fullName>
    </submittedName>
</protein>
<dbReference type="GeneID" id="90593154"/>
<dbReference type="RefSeq" id="WP_091607080.1">
    <property type="nucleotide sequence ID" value="NZ_LT629754.1"/>
</dbReference>
<organism evidence="1 2">
    <name type="scientific">Maribacter dokdonensis</name>
    <dbReference type="NCBI Taxonomy" id="320912"/>
    <lineage>
        <taxon>Bacteria</taxon>
        <taxon>Pseudomonadati</taxon>
        <taxon>Bacteroidota</taxon>
        <taxon>Flavobacteriia</taxon>
        <taxon>Flavobacteriales</taxon>
        <taxon>Flavobacteriaceae</taxon>
        <taxon>Maribacter</taxon>
    </lineage>
</organism>